<feature type="compositionally biased region" description="Low complexity" evidence="1">
    <location>
        <begin position="393"/>
        <end position="404"/>
    </location>
</feature>
<organism evidence="4 5">
    <name type="scientific">Heterodermia speciosa</name>
    <dbReference type="NCBI Taxonomy" id="116794"/>
    <lineage>
        <taxon>Eukaryota</taxon>
        <taxon>Fungi</taxon>
        <taxon>Dikarya</taxon>
        <taxon>Ascomycota</taxon>
        <taxon>Pezizomycotina</taxon>
        <taxon>Lecanoromycetes</taxon>
        <taxon>OSLEUM clade</taxon>
        <taxon>Lecanoromycetidae</taxon>
        <taxon>Caliciales</taxon>
        <taxon>Physciaceae</taxon>
        <taxon>Heterodermia</taxon>
    </lineage>
</organism>
<feature type="compositionally biased region" description="Low complexity" evidence="1">
    <location>
        <begin position="492"/>
        <end position="508"/>
    </location>
</feature>
<feature type="region of interest" description="Disordered" evidence="1">
    <location>
        <begin position="492"/>
        <end position="512"/>
    </location>
</feature>
<feature type="region of interest" description="Disordered" evidence="1">
    <location>
        <begin position="550"/>
        <end position="572"/>
    </location>
</feature>
<sequence>MPAMLEDPTAPVIYRTSGAPPYPSPTNPQIPPTIIPRQVTLRDRITIATLIPFSHPGHVPPSLLNYLCSQFNLEIEKGDTYPMIMPMPLSSFGTYWFQNFAAVMLLGEIGSVEDVVRMERRRTDWEKVCLGSFYVKPNYPGRSSHVCNGGFLVTDAARNRGVGRLMGEGYLEWAPKLGYTYSVFNLVYETNLASCRIWDALGFKRIGRVKACGNLRSHPDELVDAIIYGRDLGPEGEDFVSEERFDKIRFYLKHGKYPNGADRAEKSRLRSAATHYKLVPVEAGGGGGGGGAGGGGGEERLMLKDKEVVSDPQRQYEIARQKHAEQHGGINKTTAAIAEMYHWVRIKETVSMAIKNCPECKDATKIPTVRPVVSDGLSPSPGDGHGHHHHHNQQQQQSHNNHGMAQHHHHQDPNALIERLVNFDDHHDHHAPSAYNPSLPSHPHPHPHPHNHNLSPHHNLYHPSSPNPVASMQALQNQLQGQLQQELHGYSSANANTTNNTNTSSSSAHGLPLDPQIMAAHQDHHHGHEYQLHDHEQQRKYGEHIDAYQHHDHHHHHGAGGAPGEDGHYELDMSDLQDAGAGDGHVLDMEDGVGAGMGGVGAGGGLGGVGAGGGIGGVGVGSGVEPPNDDTRLATARHVTHHDQPMAFVHEGHEEDRQGKEEEDDLFGGD</sequence>
<feature type="region of interest" description="Disordered" evidence="1">
    <location>
        <begin position="426"/>
        <end position="469"/>
    </location>
</feature>
<reference evidence="4" key="1">
    <citation type="submission" date="2021-03" db="EMBL/GenBank/DDBJ databases">
        <authorList>
            <person name="Tagirdzhanova G."/>
        </authorList>
    </citation>
    <scope>NUCLEOTIDE SEQUENCE</scope>
</reference>
<feature type="compositionally biased region" description="Basic and acidic residues" evidence="1">
    <location>
        <begin position="650"/>
        <end position="660"/>
    </location>
</feature>
<dbReference type="Proteomes" id="UP000664521">
    <property type="component" value="Unassembled WGS sequence"/>
</dbReference>
<feature type="domain" description="Zinc finger H2C2-type histone UAS binding" evidence="3">
    <location>
        <begin position="323"/>
        <end position="361"/>
    </location>
</feature>
<dbReference type="GO" id="GO:0016747">
    <property type="term" value="F:acyltransferase activity, transferring groups other than amino-acyl groups"/>
    <property type="evidence" value="ECO:0007669"/>
    <property type="project" value="InterPro"/>
</dbReference>
<dbReference type="Gene3D" id="1.10.340.70">
    <property type="match status" value="1"/>
</dbReference>
<evidence type="ECO:0000259" key="2">
    <source>
        <dbReference type="Pfam" id="PF00583"/>
    </source>
</evidence>
<evidence type="ECO:0000259" key="3">
    <source>
        <dbReference type="Pfam" id="PF09337"/>
    </source>
</evidence>
<dbReference type="PANTHER" id="PTHR43138:SF2">
    <property type="entry name" value="PROTEIN SPT10"/>
    <property type="match status" value="1"/>
</dbReference>
<feature type="region of interest" description="Disordered" evidence="1">
    <location>
        <begin position="368"/>
        <end position="411"/>
    </location>
</feature>
<dbReference type="PANTHER" id="PTHR43138">
    <property type="entry name" value="ACETYLTRANSFERASE, GNAT FAMILY"/>
    <property type="match status" value="1"/>
</dbReference>
<evidence type="ECO:0000313" key="4">
    <source>
        <dbReference type="EMBL" id="CAF9939557.1"/>
    </source>
</evidence>
<accession>A0A8H3PF90</accession>
<dbReference type="AlphaFoldDB" id="A0A8H3PF90"/>
<dbReference type="GO" id="GO:0005634">
    <property type="term" value="C:nucleus"/>
    <property type="evidence" value="ECO:0007669"/>
    <property type="project" value="TreeGrafter"/>
</dbReference>
<feature type="region of interest" description="Disordered" evidence="1">
    <location>
        <begin position="647"/>
        <end position="670"/>
    </location>
</feature>
<evidence type="ECO:0008006" key="6">
    <source>
        <dbReference type="Google" id="ProtNLM"/>
    </source>
</evidence>
<dbReference type="InterPro" id="IPR052742">
    <property type="entry name" value="Mito_N-acetyltransferase"/>
</dbReference>
<dbReference type="SUPFAM" id="SSF55729">
    <property type="entry name" value="Acyl-CoA N-acyltransferases (Nat)"/>
    <property type="match status" value="1"/>
</dbReference>
<dbReference type="InterPro" id="IPR015416">
    <property type="entry name" value="Znf_H2C2_histone_UAS-bd"/>
</dbReference>
<keyword evidence="5" id="KW-1185">Reference proteome</keyword>
<evidence type="ECO:0000256" key="1">
    <source>
        <dbReference type="SAM" id="MobiDB-lite"/>
    </source>
</evidence>
<feature type="compositionally biased region" description="Low complexity" evidence="1">
    <location>
        <begin position="452"/>
        <end position="463"/>
    </location>
</feature>
<dbReference type="InterPro" id="IPR000182">
    <property type="entry name" value="GNAT_dom"/>
</dbReference>
<evidence type="ECO:0000313" key="5">
    <source>
        <dbReference type="Proteomes" id="UP000664521"/>
    </source>
</evidence>
<name>A0A8H3PF90_9LECA</name>
<dbReference type="Gene3D" id="3.40.630.30">
    <property type="match status" value="1"/>
</dbReference>
<dbReference type="Pfam" id="PF09337">
    <property type="entry name" value="zf-H2C2"/>
    <property type="match status" value="1"/>
</dbReference>
<feature type="compositionally biased region" description="Acidic residues" evidence="1">
    <location>
        <begin position="661"/>
        <end position="670"/>
    </location>
</feature>
<dbReference type="Pfam" id="PF00583">
    <property type="entry name" value="Acetyltransf_1"/>
    <property type="match status" value="1"/>
</dbReference>
<dbReference type="OrthoDB" id="10264707at2759"/>
<gene>
    <name evidence="4" type="ORF">HETSPECPRED_001815</name>
</gene>
<comment type="caution">
    <text evidence="4">The sequence shown here is derived from an EMBL/GenBank/DDBJ whole genome shotgun (WGS) entry which is preliminary data.</text>
</comment>
<protein>
    <recommendedName>
        <fullName evidence="6">N-acetyltransferase domain-containing protein</fullName>
    </recommendedName>
</protein>
<dbReference type="InterPro" id="IPR016181">
    <property type="entry name" value="Acyl_CoA_acyltransferase"/>
</dbReference>
<proteinExistence type="predicted"/>
<dbReference type="EMBL" id="CAJPDS010000133">
    <property type="protein sequence ID" value="CAF9939557.1"/>
    <property type="molecule type" value="Genomic_DNA"/>
</dbReference>
<feature type="domain" description="N-acetyltransferase" evidence="2">
    <location>
        <begin position="130"/>
        <end position="203"/>
    </location>
</feature>